<evidence type="ECO:0000256" key="1">
    <source>
        <dbReference type="SAM" id="MobiDB-lite"/>
    </source>
</evidence>
<evidence type="ECO:0000313" key="3">
    <source>
        <dbReference type="RefSeq" id="XP_017872679.1"/>
    </source>
</evidence>
<reference evidence="3" key="1">
    <citation type="submission" date="2025-08" db="UniProtKB">
        <authorList>
            <consortium name="RefSeq"/>
        </authorList>
    </citation>
    <scope>IDENTIFICATION</scope>
    <source>
        <tissue evidence="3">Whole organism</tissue>
    </source>
</reference>
<dbReference type="RefSeq" id="XP_017872679.1">
    <property type="nucleotide sequence ID" value="XM_018017190.1"/>
</dbReference>
<name>A0ABM1PZP3_DROAR</name>
<keyword evidence="2" id="KW-1185">Reference proteome</keyword>
<dbReference type="Proteomes" id="UP000694904">
    <property type="component" value="Unplaced"/>
</dbReference>
<protein>
    <submittedName>
        <fullName evidence="3">Uncharacterized protein LOC108620285 isoform X2</fullName>
    </submittedName>
</protein>
<proteinExistence type="predicted"/>
<gene>
    <name evidence="3" type="primary">LOC108620285</name>
</gene>
<dbReference type="GeneID" id="108620285"/>
<accession>A0ABM1PZP3</accession>
<feature type="compositionally biased region" description="Acidic residues" evidence="1">
    <location>
        <begin position="18"/>
        <end position="32"/>
    </location>
</feature>
<evidence type="ECO:0000313" key="2">
    <source>
        <dbReference type="Proteomes" id="UP000694904"/>
    </source>
</evidence>
<feature type="region of interest" description="Disordered" evidence="1">
    <location>
        <begin position="1"/>
        <end position="37"/>
    </location>
</feature>
<sequence length="70" mass="8074">MALSKTSKTKAGAKEEQNELVEFEPKDDDESNEATANNCDTEAITKEGECHKNYHISYRIRVYHKKGRER</sequence>
<organism evidence="2 3">
    <name type="scientific">Drosophila arizonae</name>
    <name type="common">Fruit fly</name>
    <dbReference type="NCBI Taxonomy" id="7263"/>
    <lineage>
        <taxon>Eukaryota</taxon>
        <taxon>Metazoa</taxon>
        <taxon>Ecdysozoa</taxon>
        <taxon>Arthropoda</taxon>
        <taxon>Hexapoda</taxon>
        <taxon>Insecta</taxon>
        <taxon>Pterygota</taxon>
        <taxon>Neoptera</taxon>
        <taxon>Endopterygota</taxon>
        <taxon>Diptera</taxon>
        <taxon>Brachycera</taxon>
        <taxon>Muscomorpha</taxon>
        <taxon>Ephydroidea</taxon>
        <taxon>Drosophilidae</taxon>
        <taxon>Drosophila</taxon>
    </lineage>
</organism>